<dbReference type="Proteomes" id="UP001589535">
    <property type="component" value="Unassembled WGS sequence"/>
</dbReference>
<dbReference type="SUPFAM" id="SSF82714">
    <property type="entry name" value="Multidrug efflux transporter AcrB TolC docking domain, DN and DC subdomains"/>
    <property type="match status" value="2"/>
</dbReference>
<dbReference type="EMBL" id="JBHMBK010000009">
    <property type="protein sequence ID" value="MFB9685459.1"/>
    <property type="molecule type" value="Genomic_DNA"/>
</dbReference>
<evidence type="ECO:0000313" key="4">
    <source>
        <dbReference type="Proteomes" id="UP001589535"/>
    </source>
</evidence>
<dbReference type="Gene3D" id="3.30.2090.10">
    <property type="entry name" value="Multidrug efflux transporter AcrB TolC docking domain, DN and DC subdomains"/>
    <property type="match status" value="2"/>
</dbReference>
<evidence type="ECO:0000256" key="2">
    <source>
        <dbReference type="SAM" id="Phobius"/>
    </source>
</evidence>
<feature type="transmembrane region" description="Helical" evidence="2">
    <location>
        <begin position="990"/>
        <end position="1015"/>
    </location>
</feature>
<dbReference type="Gene3D" id="3.30.70.1320">
    <property type="entry name" value="Multidrug efflux transporter AcrB pore domain like"/>
    <property type="match status" value="1"/>
</dbReference>
<keyword evidence="2" id="KW-0812">Transmembrane</keyword>
<keyword evidence="2" id="KW-1133">Transmembrane helix</keyword>
<dbReference type="Gene3D" id="3.30.70.1430">
    <property type="entry name" value="Multidrug efflux transporter AcrB pore domain"/>
    <property type="match status" value="2"/>
</dbReference>
<feature type="transmembrane region" description="Helical" evidence="2">
    <location>
        <begin position="335"/>
        <end position="358"/>
    </location>
</feature>
<dbReference type="Gene3D" id="1.20.1640.10">
    <property type="entry name" value="Multidrug efflux transporter AcrB transmembrane domain"/>
    <property type="match status" value="2"/>
</dbReference>
<sequence>MSVLARLSLRNRSLIGLLALVVVGFGAFALPQLKQQLFPSLQFPQAQIVTAYPGASPDAVDRQVSEPLEGGLQGLKGLEQITSTSSDGVSRVVAQFEFGTDIDAAVSQIQQVVNQVRPRLPQNTEPAVSAGSTDDLPVVLVAAGTTGDPQALAPALTDQVAPELRKIDGVRTVTVTGVQQPRVTITLDYAKLAAAGVDPASVATTLQTAGAAVPAGTLTENGKTLSVQVGGGQTTVDTLRNLYLTPGASAARPGTPARGPVKLGDVADVQPGFAPPTSITRTNGKPSLGLSITMVDNGNAVAISQAVRDKLPDLAKKTGAEMNVVFDQGTPVKDAISGLTTEGLLGLAFAVVVILLFLLSVRSTLVTAVSIPLSVVVALLALWTGDLSLNLLTLGALTIAIGRVVDDSIVVLENIKRHLAYGEEKDRAVLDGVREVAGAVTSSTLTTVAVFLPIAFVGGFVGELFSPFAITVTVALLASLLVSLTVVPVLAYWFLKRPAVPADPVEAERAREAAVEKERRSVLQRAYLPVIRFATRRRLTVVLLALLIFAGTVGLATRLNTNFLDQSGGTTLNMTQKLPAGTSVEAKEKAATAVEQALAAESAVQTYQVSIGGGGTFGFGGGTNTSISVTVAKDTDLDALSDRLRSKLTSRPELGEIKIGADASGFNSDQVSVTVTAPSEAALKPASDQVVQALRGVAGLTEVSSDLSVGSPRVQVEVDDAAAAARGLSASTIGQIANQAIAGRTVTQLPVGGQRTDIVLRAGTAPATVDQVRGLPIPGPGGVVRLDEVARVSTVDGPASVRRTGGDLSTTVTAKNTGDDLSKTTADIKSKLDGLTFTGGAAYSLGGVSQDQQEAFSNLFLALLAAIAIVFLIMVATFRSLIQPLILLVSIPFAATGAIGLLLATGTALGLPALIGMLMLVGIVVTNAIVLIDLINQYRAEGMSVADAVTEGGRRRLRPILMTAAATIFALVPMALGITGQGGFIGQPLAIVVIGGLVSSTLLTLVLVPTLYTMVETRKERRRARREARRTPSQAPDSESLNPEPA</sequence>
<gene>
    <name evidence="3" type="ORF">ACFFTO_14795</name>
</gene>
<dbReference type="RefSeq" id="WP_378193045.1">
    <property type="nucleotide sequence ID" value="NZ_JBHMBK010000009.1"/>
</dbReference>
<feature type="region of interest" description="Disordered" evidence="1">
    <location>
        <begin position="1019"/>
        <end position="1046"/>
    </location>
</feature>
<dbReference type="SUPFAM" id="SSF82866">
    <property type="entry name" value="Multidrug efflux transporter AcrB transmembrane domain"/>
    <property type="match status" value="2"/>
</dbReference>
<feature type="transmembrane region" description="Helical" evidence="2">
    <location>
        <begin position="468"/>
        <end position="495"/>
    </location>
</feature>
<feature type="transmembrane region" description="Helical" evidence="2">
    <location>
        <begin position="436"/>
        <end position="462"/>
    </location>
</feature>
<protein>
    <submittedName>
        <fullName evidence="3">Efflux RND transporter permease subunit</fullName>
    </submittedName>
</protein>
<dbReference type="PANTHER" id="PTHR32063">
    <property type="match status" value="1"/>
</dbReference>
<dbReference type="PRINTS" id="PR00702">
    <property type="entry name" value="ACRIFLAVINRP"/>
</dbReference>
<feature type="transmembrane region" description="Helical" evidence="2">
    <location>
        <begin position="539"/>
        <end position="557"/>
    </location>
</feature>
<comment type="caution">
    <text evidence="3">The sequence shown here is derived from an EMBL/GenBank/DDBJ whole genome shotgun (WGS) entry which is preliminary data.</text>
</comment>
<evidence type="ECO:0000256" key="1">
    <source>
        <dbReference type="SAM" id="MobiDB-lite"/>
    </source>
</evidence>
<proteinExistence type="predicted"/>
<feature type="transmembrane region" description="Helical" evidence="2">
    <location>
        <begin position="911"/>
        <end position="935"/>
    </location>
</feature>
<reference evidence="3 4" key="1">
    <citation type="submission" date="2024-09" db="EMBL/GenBank/DDBJ databases">
        <authorList>
            <person name="Sun Q."/>
            <person name="Mori K."/>
        </authorList>
    </citation>
    <scope>NUCLEOTIDE SEQUENCE [LARGE SCALE GENOMIC DNA]</scope>
    <source>
        <strain evidence="3 4">JCM 13852</strain>
    </source>
</reference>
<feature type="transmembrane region" description="Helical" evidence="2">
    <location>
        <begin position="391"/>
        <end position="415"/>
    </location>
</feature>
<feature type="transmembrane region" description="Helical" evidence="2">
    <location>
        <begin position="960"/>
        <end position="978"/>
    </location>
</feature>
<feature type="compositionally biased region" description="Polar residues" evidence="1">
    <location>
        <begin position="1031"/>
        <end position="1046"/>
    </location>
</feature>
<feature type="transmembrane region" description="Helical" evidence="2">
    <location>
        <begin position="859"/>
        <end position="878"/>
    </location>
</feature>
<dbReference type="Gene3D" id="3.30.70.1440">
    <property type="entry name" value="Multidrug efflux transporter AcrB pore domain"/>
    <property type="match status" value="1"/>
</dbReference>
<name>A0ABV5U277_9PSEU</name>
<dbReference type="PANTHER" id="PTHR32063:SF0">
    <property type="entry name" value="SWARMING MOTILITY PROTEIN SWRC"/>
    <property type="match status" value="1"/>
</dbReference>
<accession>A0ABV5U277</accession>
<keyword evidence="4" id="KW-1185">Reference proteome</keyword>
<evidence type="ECO:0000313" key="3">
    <source>
        <dbReference type="EMBL" id="MFB9685459.1"/>
    </source>
</evidence>
<dbReference type="SUPFAM" id="SSF82693">
    <property type="entry name" value="Multidrug efflux transporter AcrB pore domain, PN1, PN2, PC1 and PC2 subdomains"/>
    <property type="match status" value="2"/>
</dbReference>
<feature type="transmembrane region" description="Helical" evidence="2">
    <location>
        <begin position="365"/>
        <end position="385"/>
    </location>
</feature>
<feature type="transmembrane region" description="Helical" evidence="2">
    <location>
        <begin position="885"/>
        <end position="905"/>
    </location>
</feature>
<organism evidence="3 4">
    <name type="scientific">Amycolatopsis plumensis</name>
    <dbReference type="NCBI Taxonomy" id="236508"/>
    <lineage>
        <taxon>Bacteria</taxon>
        <taxon>Bacillati</taxon>
        <taxon>Actinomycetota</taxon>
        <taxon>Actinomycetes</taxon>
        <taxon>Pseudonocardiales</taxon>
        <taxon>Pseudonocardiaceae</taxon>
        <taxon>Amycolatopsis</taxon>
    </lineage>
</organism>
<dbReference type="Pfam" id="PF00873">
    <property type="entry name" value="ACR_tran"/>
    <property type="match status" value="1"/>
</dbReference>
<keyword evidence="2" id="KW-0472">Membrane</keyword>
<dbReference type="InterPro" id="IPR001036">
    <property type="entry name" value="Acrflvin-R"/>
</dbReference>
<dbReference type="InterPro" id="IPR027463">
    <property type="entry name" value="AcrB_DN_DC_subdom"/>
</dbReference>